<dbReference type="InterPro" id="IPR016167">
    <property type="entry name" value="FAD-bd_PCMH_sub1"/>
</dbReference>
<evidence type="ECO:0000256" key="1">
    <source>
        <dbReference type="ARBA" id="ARBA00008000"/>
    </source>
</evidence>
<dbReference type="PANTHER" id="PTHR43716">
    <property type="entry name" value="D-2-HYDROXYGLUTARATE DEHYDROGENASE, MITOCHONDRIAL"/>
    <property type="match status" value="1"/>
</dbReference>
<dbReference type="EMBL" id="QFYP01000001">
    <property type="protein sequence ID" value="RAK60060.1"/>
    <property type="molecule type" value="Genomic_DNA"/>
</dbReference>
<dbReference type="InterPro" id="IPR036318">
    <property type="entry name" value="FAD-bd_PCMH-like_sf"/>
</dbReference>
<evidence type="ECO:0000256" key="3">
    <source>
        <dbReference type="ARBA" id="ARBA00022827"/>
    </source>
</evidence>
<gene>
    <name evidence="5" type="ORF">DJ021_09705</name>
</gene>
<keyword evidence="2" id="KW-0285">Flavoprotein</keyword>
<sequence length="469" mass="49285">MTAPVPADVLSRLKAVLGADGWSQDPERLAPKLVEWRDRWVGATPFLALPRTTADVAAVVGICFEAGVAITPQGGNTGLVGGQIPQGEVLLSTERMRTIREVETFDDVLVAEAGVTLAAVHEAAAAVNRRFPLGLASEGSATVGGVVSTNAGGTQVLRYGMVRNLVLGLEAVLPNGEVWNGLKHLRKDNTGYDLKQLLIGAEGTLGVVTAAGLKLYPVMASRAVAMAGVESPEAAIRLLARAKDETGGAVEAFELMGRLGVEFALKNIAGTRDPLAEPHPWYVLAEFSSGEPGSAEAAMERFLASGLEAGLIRDAVVAQTDAQAKALWAIRENQSPAQKPEGATWKHDVSVPVSQVAAFLAEATAAMQAFAPGARVAAFGHMGDGNIHYDVLRPDGGSDAEHSAKRNDGSRIVHDIVAKLGGSISAEHGLGSMKTAEAERYKSPVEVQALRAIRLALDPKRIMNPRVLF</sequence>
<name>A0A328AY77_9CAUL</name>
<dbReference type="AlphaFoldDB" id="A0A328AY77"/>
<dbReference type="GO" id="GO:0022904">
    <property type="term" value="P:respiratory electron transport chain"/>
    <property type="evidence" value="ECO:0007669"/>
    <property type="project" value="TreeGrafter"/>
</dbReference>
<evidence type="ECO:0000259" key="4">
    <source>
        <dbReference type="PROSITE" id="PS51387"/>
    </source>
</evidence>
<dbReference type="Gene3D" id="3.30.70.2740">
    <property type="match status" value="1"/>
</dbReference>
<feature type="domain" description="FAD-binding PCMH-type" evidence="4">
    <location>
        <begin position="33"/>
        <end position="218"/>
    </location>
</feature>
<dbReference type="GO" id="GO:0071949">
    <property type="term" value="F:FAD binding"/>
    <property type="evidence" value="ECO:0007669"/>
    <property type="project" value="InterPro"/>
</dbReference>
<protein>
    <submittedName>
        <fullName evidence="5">Hydroxyacid dehydrogenase</fullName>
    </submittedName>
</protein>
<dbReference type="RefSeq" id="WP_111457353.1">
    <property type="nucleotide sequence ID" value="NZ_QFYP01000001.1"/>
</dbReference>
<dbReference type="GO" id="GO:0003824">
    <property type="term" value="F:catalytic activity"/>
    <property type="evidence" value="ECO:0007669"/>
    <property type="project" value="InterPro"/>
</dbReference>
<organism evidence="5 6">
    <name type="scientific">Phenylobacterium hankyongense</name>
    <dbReference type="NCBI Taxonomy" id="1813876"/>
    <lineage>
        <taxon>Bacteria</taxon>
        <taxon>Pseudomonadati</taxon>
        <taxon>Pseudomonadota</taxon>
        <taxon>Alphaproteobacteria</taxon>
        <taxon>Caulobacterales</taxon>
        <taxon>Caulobacteraceae</taxon>
        <taxon>Phenylobacterium</taxon>
    </lineage>
</organism>
<dbReference type="Pfam" id="PF02913">
    <property type="entry name" value="FAD-oxidase_C"/>
    <property type="match status" value="1"/>
</dbReference>
<accession>A0A328AY77</accession>
<comment type="similarity">
    <text evidence="1">Belongs to the FAD-binding oxidoreductase/transferase type 4 family.</text>
</comment>
<dbReference type="InterPro" id="IPR051264">
    <property type="entry name" value="FAD-oxidored/transferase_4"/>
</dbReference>
<proteinExistence type="inferred from homology"/>
<evidence type="ECO:0000313" key="6">
    <source>
        <dbReference type="Proteomes" id="UP000249842"/>
    </source>
</evidence>
<dbReference type="Gene3D" id="3.30.465.10">
    <property type="match status" value="1"/>
</dbReference>
<reference evidence="6" key="1">
    <citation type="submission" date="2018-05" db="EMBL/GenBank/DDBJ databases">
        <authorList>
            <person name="Li X."/>
        </authorList>
    </citation>
    <scope>NUCLEOTIDE SEQUENCE [LARGE SCALE GENOMIC DNA]</scope>
    <source>
        <strain evidence="6">HKS-05</strain>
    </source>
</reference>
<evidence type="ECO:0000256" key="2">
    <source>
        <dbReference type="ARBA" id="ARBA00022630"/>
    </source>
</evidence>
<dbReference type="InterPro" id="IPR016166">
    <property type="entry name" value="FAD-bd_PCMH"/>
</dbReference>
<keyword evidence="3" id="KW-0274">FAD</keyword>
<dbReference type="InterPro" id="IPR006094">
    <property type="entry name" value="Oxid_FAD_bind_N"/>
</dbReference>
<dbReference type="Gene3D" id="3.30.43.10">
    <property type="entry name" value="Uridine Diphospho-n-acetylenolpyruvylglucosamine Reductase, domain 2"/>
    <property type="match status" value="1"/>
</dbReference>
<dbReference type="InterPro" id="IPR016169">
    <property type="entry name" value="FAD-bd_PCMH_sub2"/>
</dbReference>
<dbReference type="InterPro" id="IPR016164">
    <property type="entry name" value="FAD-linked_Oxase-like_C"/>
</dbReference>
<dbReference type="PROSITE" id="PS51387">
    <property type="entry name" value="FAD_PCMH"/>
    <property type="match status" value="1"/>
</dbReference>
<dbReference type="Gene3D" id="3.30.70.2190">
    <property type="match status" value="1"/>
</dbReference>
<dbReference type="InterPro" id="IPR016171">
    <property type="entry name" value="Vanillyl_alc_oxidase_C-sub2"/>
</dbReference>
<dbReference type="PANTHER" id="PTHR43716:SF2">
    <property type="entry name" value="BLL6224 PROTEIN"/>
    <property type="match status" value="1"/>
</dbReference>
<dbReference type="InterPro" id="IPR004113">
    <property type="entry name" value="FAD-bd_oxidored_4_C"/>
</dbReference>
<evidence type="ECO:0000313" key="5">
    <source>
        <dbReference type="EMBL" id="RAK60060.1"/>
    </source>
</evidence>
<dbReference type="SUPFAM" id="SSF55103">
    <property type="entry name" value="FAD-linked oxidases, C-terminal domain"/>
    <property type="match status" value="1"/>
</dbReference>
<dbReference type="Gene3D" id="1.10.45.10">
    <property type="entry name" value="Vanillyl-alcohol Oxidase, Chain A, domain 4"/>
    <property type="match status" value="1"/>
</dbReference>
<keyword evidence="6" id="KW-1185">Reference proteome</keyword>
<dbReference type="OrthoDB" id="9809290at2"/>
<dbReference type="SUPFAM" id="SSF56176">
    <property type="entry name" value="FAD-binding/transporter-associated domain-like"/>
    <property type="match status" value="1"/>
</dbReference>
<comment type="caution">
    <text evidence="5">The sequence shown here is derived from an EMBL/GenBank/DDBJ whole genome shotgun (WGS) entry which is preliminary data.</text>
</comment>
<dbReference type="Pfam" id="PF01565">
    <property type="entry name" value="FAD_binding_4"/>
    <property type="match status" value="1"/>
</dbReference>
<dbReference type="Proteomes" id="UP000249842">
    <property type="component" value="Unassembled WGS sequence"/>
</dbReference>